<evidence type="ECO:0000313" key="1">
    <source>
        <dbReference type="EMBL" id="RAN62391.1"/>
    </source>
</evidence>
<proteinExistence type="predicted"/>
<accession>A0A328KKQ2</accession>
<gene>
    <name evidence="1" type="ORF">B8A44_07535</name>
</gene>
<reference evidence="1 2" key="1">
    <citation type="submission" date="2017-03" db="EMBL/GenBank/DDBJ databases">
        <title>wgs assembly of Dolosigranulum pigrum KPL CDC strains.</title>
        <authorList>
            <person name="Brugger S.D."/>
            <person name="Pettigrew M."/>
            <person name="Kong Y."/>
            <person name="Lemon K.P."/>
        </authorList>
    </citation>
    <scope>NUCLEOTIDE SEQUENCE [LARGE SCALE GENOMIC DNA]</scope>
    <source>
        <strain evidence="1 2">KPL1931_CDC4294-98</strain>
    </source>
</reference>
<dbReference type="EMBL" id="NAQV01000023">
    <property type="protein sequence ID" value="RAN62391.1"/>
    <property type="molecule type" value="Genomic_DNA"/>
</dbReference>
<organism evidence="1 2">
    <name type="scientific">Dolosigranulum pigrum</name>
    <dbReference type="NCBI Taxonomy" id="29394"/>
    <lineage>
        <taxon>Bacteria</taxon>
        <taxon>Bacillati</taxon>
        <taxon>Bacillota</taxon>
        <taxon>Bacilli</taxon>
        <taxon>Lactobacillales</taxon>
        <taxon>Carnobacteriaceae</taxon>
        <taxon>Dolosigranulum</taxon>
    </lineage>
</organism>
<name>A0A328KKQ2_9LACT</name>
<dbReference type="Proteomes" id="UP000249099">
    <property type="component" value="Unassembled WGS sequence"/>
</dbReference>
<sequence length="106" mass="12841">MVLTDVQIHNKEMRELEALMDLVREAQEWGYDIHIYEMDDFDTLMDLDNNSAWDVARALHHGEFNPYHDYFEIDVYGHLYSYDEYGMLDHLRYLKDELKEFIESEA</sequence>
<dbReference type="RefSeq" id="WP_112790339.1">
    <property type="nucleotide sequence ID" value="NZ_NAQV01000023.1"/>
</dbReference>
<evidence type="ECO:0000313" key="2">
    <source>
        <dbReference type="Proteomes" id="UP000249099"/>
    </source>
</evidence>
<dbReference type="AlphaFoldDB" id="A0A328KKQ2"/>
<protein>
    <submittedName>
        <fullName evidence="1">Uncharacterized protein</fullName>
    </submittedName>
</protein>
<comment type="caution">
    <text evidence="1">The sequence shown here is derived from an EMBL/GenBank/DDBJ whole genome shotgun (WGS) entry which is preliminary data.</text>
</comment>